<dbReference type="PROSITE" id="PS50216">
    <property type="entry name" value="DHHC"/>
    <property type="match status" value="1"/>
</dbReference>
<evidence type="ECO:0000256" key="3">
    <source>
        <dbReference type="ARBA" id="ARBA00022692"/>
    </source>
</evidence>
<keyword evidence="14" id="KW-1185">Reference proteome</keyword>
<evidence type="ECO:0000259" key="12">
    <source>
        <dbReference type="Pfam" id="PF01529"/>
    </source>
</evidence>
<feature type="transmembrane region" description="Helical" evidence="10">
    <location>
        <begin position="149"/>
        <end position="169"/>
    </location>
</feature>
<evidence type="ECO:0000313" key="14">
    <source>
        <dbReference type="Proteomes" id="UP001212152"/>
    </source>
</evidence>
<accession>A0AAD5TD56</accession>
<dbReference type="EMBL" id="JADGJQ010000083">
    <property type="protein sequence ID" value="KAJ3171853.1"/>
    <property type="molecule type" value="Genomic_DNA"/>
</dbReference>
<evidence type="ECO:0000256" key="11">
    <source>
        <dbReference type="SAM" id="MobiDB-lite"/>
    </source>
</evidence>
<keyword evidence="6" id="KW-0564">Palmitate</keyword>
<feature type="region of interest" description="Disordered" evidence="11">
    <location>
        <begin position="334"/>
        <end position="364"/>
    </location>
</feature>
<feature type="transmembrane region" description="Helical" evidence="10">
    <location>
        <begin position="20"/>
        <end position="41"/>
    </location>
</feature>
<comment type="similarity">
    <text evidence="10">Belongs to the DHHC palmitoyltransferase family.</text>
</comment>
<feature type="domain" description="Palmitoyltransferase DHHC" evidence="12">
    <location>
        <begin position="98"/>
        <end position="244"/>
    </location>
</feature>
<keyword evidence="4 10" id="KW-1133">Transmembrane helix</keyword>
<reference evidence="13" key="1">
    <citation type="submission" date="2020-05" db="EMBL/GenBank/DDBJ databases">
        <title>Phylogenomic resolution of chytrid fungi.</title>
        <authorList>
            <person name="Stajich J.E."/>
            <person name="Amses K."/>
            <person name="Simmons R."/>
            <person name="Seto K."/>
            <person name="Myers J."/>
            <person name="Bonds A."/>
            <person name="Quandt C.A."/>
            <person name="Barry K."/>
            <person name="Liu P."/>
            <person name="Grigoriev I."/>
            <person name="Longcore J.E."/>
            <person name="James T.Y."/>
        </authorList>
    </citation>
    <scope>NUCLEOTIDE SEQUENCE</scope>
    <source>
        <strain evidence="13">JEL0379</strain>
    </source>
</reference>
<evidence type="ECO:0000256" key="8">
    <source>
        <dbReference type="ARBA" id="ARBA00023315"/>
    </source>
</evidence>
<keyword evidence="3 10" id="KW-0812">Transmembrane</keyword>
<comment type="subcellular location">
    <subcellularLocation>
        <location evidence="1">Membrane</location>
        <topology evidence="1">Multi-pass membrane protein</topology>
    </subcellularLocation>
</comment>
<dbReference type="AlphaFoldDB" id="A0AAD5TD56"/>
<protein>
    <recommendedName>
        <fullName evidence="10">Palmitoyltransferase</fullName>
        <ecNumber evidence="10">2.3.1.225</ecNumber>
    </recommendedName>
</protein>
<feature type="compositionally biased region" description="Basic and acidic residues" evidence="11">
    <location>
        <begin position="471"/>
        <end position="485"/>
    </location>
</feature>
<gene>
    <name evidence="13" type="primary">PFA4</name>
    <name evidence="13" type="ORF">HDU87_008242</name>
</gene>
<dbReference type="Proteomes" id="UP001212152">
    <property type="component" value="Unassembled WGS sequence"/>
</dbReference>
<evidence type="ECO:0000256" key="5">
    <source>
        <dbReference type="ARBA" id="ARBA00023136"/>
    </source>
</evidence>
<feature type="transmembrane region" description="Helical" evidence="10">
    <location>
        <begin position="204"/>
        <end position="224"/>
    </location>
</feature>
<dbReference type="InterPro" id="IPR001594">
    <property type="entry name" value="Palmitoyltrfase_DHHC"/>
</dbReference>
<dbReference type="EC" id="2.3.1.225" evidence="10"/>
<dbReference type="InterPro" id="IPR039859">
    <property type="entry name" value="PFA4/ZDH16/20/ERF2-like"/>
</dbReference>
<dbReference type="GO" id="GO:0019706">
    <property type="term" value="F:protein-cysteine S-palmitoyltransferase activity"/>
    <property type="evidence" value="ECO:0007669"/>
    <property type="project" value="UniProtKB-EC"/>
</dbReference>
<evidence type="ECO:0000256" key="9">
    <source>
        <dbReference type="ARBA" id="ARBA00048048"/>
    </source>
</evidence>
<keyword evidence="7" id="KW-0449">Lipoprotein</keyword>
<proteinExistence type="inferred from homology"/>
<evidence type="ECO:0000256" key="6">
    <source>
        <dbReference type="ARBA" id="ARBA00023139"/>
    </source>
</evidence>
<feature type="region of interest" description="Disordered" evidence="11">
    <location>
        <begin position="415"/>
        <end position="511"/>
    </location>
</feature>
<evidence type="ECO:0000256" key="1">
    <source>
        <dbReference type="ARBA" id="ARBA00004141"/>
    </source>
</evidence>
<feature type="transmembrane region" description="Helical" evidence="10">
    <location>
        <begin position="53"/>
        <end position="73"/>
    </location>
</feature>
<keyword evidence="8 10" id="KW-0012">Acyltransferase</keyword>
<dbReference type="GO" id="GO:0016020">
    <property type="term" value="C:membrane"/>
    <property type="evidence" value="ECO:0007669"/>
    <property type="project" value="UniProtKB-SubCell"/>
</dbReference>
<sequence>MPSSGPLCPPSARHPFWGRVFVVGVLCLITWVPVTTQYFIFVPWLSFHLNRPLWLYLGPFNLGVASILLNYFLGIFTDAGKVPLDYQPPPVERAKGSMKPRWCKPCSVFKPPRSHHCSVCNRCVLKMDHHCPFLNNCIGHANQGHFLRFLWSVTATAIYCLCLLGLRVWDLAYYQNLLQASYASYDPTRPMVDFYTPPPEGPEVVFLIINLVVLALLLLTVGILSGYQLYYASTGVTTIESFENEKIADLVHAGKLAAEDVPAYPYNLGSRLRNVQQVLGPRWWLWAIPQRAPGTGVEFPVNEATRARVAELGGAALQWPPKAYFTYRRYPHGRRRGDGLSRRERAEEARLAGTEARETSPRVRRGSEGFLVREWTAEDREKEVERAMRREEWTRTHKPLVVIEGLPDARLRTAQADGSGTESDMESDDDYSSVNFEESSSGDEDEVVSSSHTTNDATDSENELIGLRNRKIAEVTGRRDRREPAEYTDDGAVEVGCTGPATEHVKTGVRN</sequence>
<evidence type="ECO:0000313" key="13">
    <source>
        <dbReference type="EMBL" id="KAJ3171853.1"/>
    </source>
</evidence>
<comment type="catalytic activity">
    <reaction evidence="9 10">
        <text>L-cysteinyl-[protein] + hexadecanoyl-CoA = S-hexadecanoyl-L-cysteinyl-[protein] + CoA</text>
        <dbReference type="Rhea" id="RHEA:36683"/>
        <dbReference type="Rhea" id="RHEA-COMP:10131"/>
        <dbReference type="Rhea" id="RHEA-COMP:11032"/>
        <dbReference type="ChEBI" id="CHEBI:29950"/>
        <dbReference type="ChEBI" id="CHEBI:57287"/>
        <dbReference type="ChEBI" id="CHEBI:57379"/>
        <dbReference type="ChEBI" id="CHEBI:74151"/>
        <dbReference type="EC" id="2.3.1.225"/>
    </reaction>
</comment>
<dbReference type="Pfam" id="PF01529">
    <property type="entry name" value="DHHC"/>
    <property type="match status" value="1"/>
</dbReference>
<evidence type="ECO:0000256" key="10">
    <source>
        <dbReference type="RuleBase" id="RU079119"/>
    </source>
</evidence>
<keyword evidence="2 10" id="KW-0808">Transferase</keyword>
<feature type="compositionally biased region" description="Basic and acidic residues" evidence="11">
    <location>
        <begin position="336"/>
        <end position="364"/>
    </location>
</feature>
<evidence type="ECO:0000256" key="4">
    <source>
        <dbReference type="ARBA" id="ARBA00022989"/>
    </source>
</evidence>
<comment type="domain">
    <text evidence="10">The DHHC domain is required for palmitoyltransferase activity.</text>
</comment>
<evidence type="ECO:0000256" key="2">
    <source>
        <dbReference type="ARBA" id="ARBA00022679"/>
    </source>
</evidence>
<name>A0AAD5TD56_9FUNG</name>
<comment type="caution">
    <text evidence="13">The sequence shown here is derived from an EMBL/GenBank/DDBJ whole genome shotgun (WGS) entry which is preliminary data.</text>
</comment>
<evidence type="ECO:0000256" key="7">
    <source>
        <dbReference type="ARBA" id="ARBA00023288"/>
    </source>
</evidence>
<keyword evidence="5 10" id="KW-0472">Membrane</keyword>
<organism evidence="13 14">
    <name type="scientific">Geranomyces variabilis</name>
    <dbReference type="NCBI Taxonomy" id="109894"/>
    <lineage>
        <taxon>Eukaryota</taxon>
        <taxon>Fungi</taxon>
        <taxon>Fungi incertae sedis</taxon>
        <taxon>Chytridiomycota</taxon>
        <taxon>Chytridiomycota incertae sedis</taxon>
        <taxon>Chytridiomycetes</taxon>
        <taxon>Spizellomycetales</taxon>
        <taxon>Powellomycetaceae</taxon>
        <taxon>Geranomyces</taxon>
    </lineage>
</organism>
<dbReference type="PANTHER" id="PTHR12246">
    <property type="entry name" value="PALMITOYLTRANSFERASE ZDHHC16"/>
    <property type="match status" value="1"/>
</dbReference>